<dbReference type="Pfam" id="PF00270">
    <property type="entry name" value="DEAD"/>
    <property type="match status" value="1"/>
</dbReference>
<dbReference type="InterPro" id="IPR056328">
    <property type="entry name" value="DSRM_DHX29"/>
</dbReference>
<dbReference type="SMART" id="SM00847">
    <property type="entry name" value="HA2"/>
    <property type="match status" value="1"/>
</dbReference>
<dbReference type="Pfam" id="PF05773">
    <property type="entry name" value="RWD"/>
    <property type="match status" value="1"/>
</dbReference>
<dbReference type="InterPro" id="IPR016135">
    <property type="entry name" value="UBQ-conjugating_enzyme/RWD"/>
</dbReference>
<dbReference type="SUPFAM" id="SSF52540">
    <property type="entry name" value="P-loop containing nucleoside triphosphate hydrolases"/>
    <property type="match status" value="1"/>
</dbReference>
<dbReference type="PROSITE" id="PS50908">
    <property type="entry name" value="RWD"/>
    <property type="match status" value="1"/>
</dbReference>
<evidence type="ECO:0000259" key="8">
    <source>
        <dbReference type="PROSITE" id="PS51192"/>
    </source>
</evidence>
<dbReference type="EC" id="3.6.4.13" evidence="1"/>
<dbReference type="InterPro" id="IPR011709">
    <property type="entry name" value="DEAD-box_helicase_OB_fold"/>
</dbReference>
<protein>
    <recommendedName>
        <fullName evidence="1">RNA helicase</fullName>
        <ecNumber evidence="1">3.6.4.13</ecNumber>
    </recommendedName>
</protein>
<dbReference type="GO" id="GO:0016787">
    <property type="term" value="F:hydrolase activity"/>
    <property type="evidence" value="ECO:0007669"/>
    <property type="project" value="UniProtKB-KW"/>
</dbReference>
<organism evidence="10 11">
    <name type="scientific">Oidiodendron maius (strain Zn)</name>
    <dbReference type="NCBI Taxonomy" id="913774"/>
    <lineage>
        <taxon>Eukaryota</taxon>
        <taxon>Fungi</taxon>
        <taxon>Dikarya</taxon>
        <taxon>Ascomycota</taxon>
        <taxon>Pezizomycotina</taxon>
        <taxon>Leotiomycetes</taxon>
        <taxon>Leotiomycetes incertae sedis</taxon>
        <taxon>Myxotrichaceae</taxon>
        <taxon>Oidiodendron</taxon>
    </lineage>
</organism>
<dbReference type="FunFam" id="3.40.50.300:FF:001214">
    <property type="entry name" value="DExH-box ATP-dependent RNA helicase"/>
    <property type="match status" value="1"/>
</dbReference>
<dbReference type="OrthoDB" id="5600252at2759"/>
<keyword evidence="3" id="KW-0378">Hydrolase</keyword>
<keyword evidence="4" id="KW-0347">Helicase</keyword>
<dbReference type="SMART" id="SM00487">
    <property type="entry name" value="DEXDc"/>
    <property type="match status" value="1"/>
</dbReference>
<feature type="region of interest" description="Disordered" evidence="6">
    <location>
        <begin position="572"/>
        <end position="592"/>
    </location>
</feature>
<feature type="region of interest" description="Disordered" evidence="6">
    <location>
        <begin position="1"/>
        <end position="71"/>
    </location>
</feature>
<evidence type="ECO:0000256" key="2">
    <source>
        <dbReference type="ARBA" id="ARBA00022741"/>
    </source>
</evidence>
<dbReference type="InterPro" id="IPR011545">
    <property type="entry name" value="DEAD/DEAH_box_helicase_dom"/>
</dbReference>
<evidence type="ECO:0000256" key="1">
    <source>
        <dbReference type="ARBA" id="ARBA00012552"/>
    </source>
</evidence>
<dbReference type="CDD" id="cd23827">
    <property type="entry name" value="RWD_YLR419W-like"/>
    <property type="match status" value="1"/>
</dbReference>
<dbReference type="PROSITE" id="PS51194">
    <property type="entry name" value="HELICASE_CTER"/>
    <property type="match status" value="1"/>
</dbReference>
<dbReference type="PANTHER" id="PTHR18934">
    <property type="entry name" value="ATP-DEPENDENT RNA HELICASE"/>
    <property type="match status" value="1"/>
</dbReference>
<dbReference type="InterPro" id="IPR014001">
    <property type="entry name" value="Helicase_ATP-bd"/>
</dbReference>
<dbReference type="CDD" id="cd18791">
    <property type="entry name" value="SF2_C_RHA"/>
    <property type="match status" value="1"/>
</dbReference>
<dbReference type="InParanoid" id="A0A0C3HPZ0"/>
<dbReference type="InterPro" id="IPR007502">
    <property type="entry name" value="Helicase-assoc_dom"/>
</dbReference>
<evidence type="ECO:0000256" key="4">
    <source>
        <dbReference type="ARBA" id="ARBA00022806"/>
    </source>
</evidence>
<dbReference type="Pfam" id="PF07717">
    <property type="entry name" value="OB_NTP_bind"/>
    <property type="match status" value="1"/>
</dbReference>
<feature type="domain" description="Helicase C-terminal" evidence="9">
    <location>
        <begin position="862"/>
        <end position="1028"/>
    </location>
</feature>
<dbReference type="GO" id="GO:1990904">
    <property type="term" value="C:ribonucleoprotein complex"/>
    <property type="evidence" value="ECO:0007669"/>
    <property type="project" value="UniProtKB-ARBA"/>
</dbReference>
<dbReference type="FunFam" id="1.20.120.1080:FF:000016">
    <property type="entry name" value="ATP-dependent RNA helicase A"/>
    <property type="match status" value="1"/>
</dbReference>
<reference evidence="10 11" key="1">
    <citation type="submission" date="2014-04" db="EMBL/GenBank/DDBJ databases">
        <authorList>
            <consortium name="DOE Joint Genome Institute"/>
            <person name="Kuo A."/>
            <person name="Martino E."/>
            <person name="Perotto S."/>
            <person name="Kohler A."/>
            <person name="Nagy L.G."/>
            <person name="Floudas D."/>
            <person name="Copeland A."/>
            <person name="Barry K.W."/>
            <person name="Cichocki N."/>
            <person name="Veneault-Fourrey C."/>
            <person name="LaButti K."/>
            <person name="Lindquist E.A."/>
            <person name="Lipzen A."/>
            <person name="Lundell T."/>
            <person name="Morin E."/>
            <person name="Murat C."/>
            <person name="Sun H."/>
            <person name="Tunlid A."/>
            <person name="Henrissat B."/>
            <person name="Grigoriev I.V."/>
            <person name="Hibbett D.S."/>
            <person name="Martin F."/>
            <person name="Nordberg H.P."/>
            <person name="Cantor M.N."/>
            <person name="Hua S.X."/>
        </authorList>
    </citation>
    <scope>NUCLEOTIDE SEQUENCE [LARGE SCALE GENOMIC DNA]</scope>
    <source>
        <strain evidence="10 11">Zn</strain>
    </source>
</reference>
<dbReference type="Pfam" id="PF26026">
    <property type="entry name" value="RNA_hel_CTD"/>
    <property type="match status" value="1"/>
</dbReference>
<proteinExistence type="predicted"/>
<dbReference type="FunCoup" id="A0A0C3HPZ0">
    <property type="interactions" value="981"/>
</dbReference>
<dbReference type="SUPFAM" id="SSF54495">
    <property type="entry name" value="UBC-like"/>
    <property type="match status" value="1"/>
</dbReference>
<dbReference type="InterPro" id="IPR048333">
    <property type="entry name" value="HA2_WH"/>
</dbReference>
<gene>
    <name evidence="10" type="ORF">OIDMADRAFT_116128</name>
</gene>
<dbReference type="Pfam" id="PF04408">
    <property type="entry name" value="WHD_HA2"/>
    <property type="match status" value="1"/>
</dbReference>
<dbReference type="InterPro" id="IPR059023">
    <property type="entry name" value="RNA_hel_CTD"/>
</dbReference>
<dbReference type="PANTHER" id="PTHR18934:SF267">
    <property type="entry name" value="ATP-DEPENDENT RNA HELICASE YLR419W-RELATED"/>
    <property type="match status" value="1"/>
</dbReference>
<dbReference type="FunFam" id="3.40.50.300:FF:000868">
    <property type="entry name" value="DEAD/DEAH box helicase, putative"/>
    <property type="match status" value="1"/>
</dbReference>
<dbReference type="InterPro" id="IPR027417">
    <property type="entry name" value="P-loop_NTPase"/>
</dbReference>
<reference evidence="11" key="2">
    <citation type="submission" date="2015-01" db="EMBL/GenBank/DDBJ databases">
        <title>Evolutionary Origins and Diversification of the Mycorrhizal Mutualists.</title>
        <authorList>
            <consortium name="DOE Joint Genome Institute"/>
            <consortium name="Mycorrhizal Genomics Consortium"/>
            <person name="Kohler A."/>
            <person name="Kuo A."/>
            <person name="Nagy L.G."/>
            <person name="Floudas D."/>
            <person name="Copeland A."/>
            <person name="Barry K.W."/>
            <person name="Cichocki N."/>
            <person name="Veneault-Fourrey C."/>
            <person name="LaButti K."/>
            <person name="Lindquist E.A."/>
            <person name="Lipzen A."/>
            <person name="Lundell T."/>
            <person name="Morin E."/>
            <person name="Murat C."/>
            <person name="Riley R."/>
            <person name="Ohm R."/>
            <person name="Sun H."/>
            <person name="Tunlid A."/>
            <person name="Henrissat B."/>
            <person name="Grigoriev I.V."/>
            <person name="Hibbett D.S."/>
            <person name="Martin F."/>
        </authorList>
    </citation>
    <scope>NUCLEOTIDE SEQUENCE [LARGE SCALE GENOMIC DNA]</scope>
    <source>
        <strain evidence="11">Zn</strain>
    </source>
</reference>
<accession>A0A0C3HPZ0</accession>
<evidence type="ECO:0000256" key="3">
    <source>
        <dbReference type="ARBA" id="ARBA00022801"/>
    </source>
</evidence>
<dbReference type="InterPro" id="IPR002464">
    <property type="entry name" value="DNA/RNA_helicase_DEAH_CS"/>
</dbReference>
<evidence type="ECO:0000313" key="10">
    <source>
        <dbReference type="EMBL" id="KIN05080.1"/>
    </source>
</evidence>
<dbReference type="PROSITE" id="PS51192">
    <property type="entry name" value="HELICASE_ATP_BIND_1"/>
    <property type="match status" value="1"/>
</dbReference>
<dbReference type="SUPFAM" id="SSF54768">
    <property type="entry name" value="dsRNA-binding domain-like"/>
    <property type="match status" value="1"/>
</dbReference>
<dbReference type="Gene3D" id="3.10.110.10">
    <property type="entry name" value="Ubiquitin Conjugating Enzyme"/>
    <property type="match status" value="1"/>
</dbReference>
<dbReference type="GO" id="GO:0003723">
    <property type="term" value="F:RNA binding"/>
    <property type="evidence" value="ECO:0007669"/>
    <property type="project" value="TreeGrafter"/>
</dbReference>
<dbReference type="Gene3D" id="3.40.50.300">
    <property type="entry name" value="P-loop containing nucleotide triphosphate hydrolases"/>
    <property type="match status" value="2"/>
</dbReference>
<dbReference type="EMBL" id="KN832872">
    <property type="protein sequence ID" value="KIN05080.1"/>
    <property type="molecule type" value="Genomic_DNA"/>
</dbReference>
<evidence type="ECO:0000259" key="9">
    <source>
        <dbReference type="PROSITE" id="PS51194"/>
    </source>
</evidence>
<dbReference type="Pfam" id="PF21010">
    <property type="entry name" value="HA2_C"/>
    <property type="match status" value="1"/>
</dbReference>
<keyword evidence="11" id="KW-1185">Reference proteome</keyword>
<feature type="domain" description="Helicase ATP-binding" evidence="8">
    <location>
        <begin position="619"/>
        <end position="794"/>
    </location>
</feature>
<evidence type="ECO:0000259" key="7">
    <source>
        <dbReference type="PROSITE" id="PS50908"/>
    </source>
</evidence>
<dbReference type="InterPro" id="IPR006575">
    <property type="entry name" value="RWD_dom"/>
</dbReference>
<keyword evidence="5" id="KW-0067">ATP-binding</keyword>
<dbReference type="CDD" id="cd17917">
    <property type="entry name" value="DEXHc_RHA-like"/>
    <property type="match status" value="1"/>
</dbReference>
<name>A0A0C3HPZ0_OIDMZ</name>
<evidence type="ECO:0000313" key="11">
    <source>
        <dbReference type="Proteomes" id="UP000054321"/>
    </source>
</evidence>
<dbReference type="GO" id="GO:0003724">
    <property type="term" value="F:RNA helicase activity"/>
    <property type="evidence" value="ECO:0007669"/>
    <property type="project" value="UniProtKB-EC"/>
</dbReference>
<feature type="compositionally biased region" description="Gly residues" evidence="6">
    <location>
        <begin position="7"/>
        <end position="17"/>
    </location>
</feature>
<dbReference type="Pfam" id="PF00271">
    <property type="entry name" value="Helicase_C"/>
    <property type="match status" value="1"/>
</dbReference>
<dbReference type="GO" id="GO:0005524">
    <property type="term" value="F:ATP binding"/>
    <property type="evidence" value="ECO:0007669"/>
    <property type="project" value="UniProtKB-KW"/>
</dbReference>
<evidence type="ECO:0000256" key="5">
    <source>
        <dbReference type="ARBA" id="ARBA00022840"/>
    </source>
</evidence>
<dbReference type="SMART" id="SM00490">
    <property type="entry name" value="HELICc"/>
    <property type="match status" value="1"/>
</dbReference>
<feature type="domain" description="RWD" evidence="7">
    <location>
        <begin position="440"/>
        <end position="541"/>
    </location>
</feature>
<dbReference type="InterPro" id="IPR001650">
    <property type="entry name" value="Helicase_C-like"/>
</dbReference>
<evidence type="ECO:0000256" key="6">
    <source>
        <dbReference type="SAM" id="MobiDB-lite"/>
    </source>
</evidence>
<sequence length="1381" mass="153681">MVKKGQSKGGKPGGGQGASKPSPATKTGDDSFIVFSNSDKDPKPKRSFQQPVSGPSGKDGPDLLGEAPKRPDVKKIIGGASWTGKLPVNLLSEHCQKQKWDKPEYTMYKTEEGYSSMVILKSKNPKTQEVTTLPPFKLPPSHKHLAIKPTALEARHFAATYALFRVCSMRNIHMMLPPDYRDLWKGEFEVLRKEDVKGGNGWMYEGDPFAALRERDEAKALMEKKKKEREQEKAKAVNTLGAPGSAGLALRGNGNEGAAGAHNINRGWTRIPKIEMGKRARAVVEDLIRKHAIWNPHEVKLSEFQKHSIVKEFKALEFRQSHVEEAVEICKDREETLEWLLIHVPEDDLPKWALPEGYVAGISMASQDLKKEAALKRLAEAGYSHDLVKQIYDSCDDEDKAASELQLILMSSGLEAPIPDDTESWASEDAKEVSESIWFEEQSGLQSVFGDNYSSPSKNVCRIGFKPANRGRNPLVEPIVQFRRTAEYPQKVPVISIHAAIPAYIRLSVVKKAINNAIENYLGEQMLFFIIDWVEQNFYNILENPGRLRDISAASSTVSEIQPIRRKKQYVSRHPKPLTWSPNPKSKEGWMKRQGDPKLQIKIAARKTLPAWEMRDTIVNMVNSHQVTIISGETGSGKSTQSAQFILDDLYQRALGESTRIICTQPRRISALGLADRVSEERCSAVGNEVGYIIRGESKTSHNTKITFVTTGVLLRRLQTSGGSSDDVVASLADISHVIIDEVHERSLDTDLLLVLLRDVLSKRKDLKLILMSATLDAGVFEDYFKSGGKVGRVEISGRTYPVEDYYLDDVIRMTGFKAGRSGRSIEDDAVDDDDPDSEVKSVIQGIGMRINYDLIAQTVREIDAELTHLKQDGGILIFLPGTMEISRTLDNLRSIPNLYALPLHASLLSSEQRRVFPHAPQGKRKVVVATNVAETSITIDDIVAVIDTGRVKETSYDPQNNMRKLEEVWASRAACKQRRGRAGRVQAGKCYKLYTRNAEITKMAERPEPEIRRVPLEQLCLSVRAMGIKDVGPFLASALTPPESMAVDGAMHLLGRMGALDGEDLTALGRHLSMIPADLRCGKLMVYGVMFGCLDPCVSIAAILTVKSPFVSPQDKREEAKVARGRFAGNQGDLLGDLRAFEQWDEMMRNRSVRQGEVRKWCSENFLSYQTLSDISSNRTHFFSSLRELSFISAGLPPSLNRNISNTTLIRSLIASAFNPQIARVDFPDKKFAPSISGAVELDPEAKTIKYFNQENGRVFVHPSSTVFDAQTFPGNSVYMAYFNKMATSKVFIRDLTPFNAYAALLFCGEITLDTLGRGLVVDGWLRLRGWARIGVLVSRLRGMLDEVLQKKIDDPGADLGGDEVVKVVSRLVELNGQDQ</sequence>
<dbReference type="PROSITE" id="PS00690">
    <property type="entry name" value="DEAH_ATP_HELICASE"/>
    <property type="match status" value="1"/>
</dbReference>
<dbReference type="HOGENOM" id="CLU_001832_4_0_1"/>
<keyword evidence="2" id="KW-0547">Nucleotide-binding</keyword>
<dbReference type="STRING" id="913774.A0A0C3HPZ0"/>
<dbReference type="Pfam" id="PF24385">
    <property type="entry name" value="DSRM_DHX29"/>
    <property type="match status" value="1"/>
</dbReference>
<dbReference type="Gene3D" id="1.20.120.1080">
    <property type="match status" value="1"/>
</dbReference>
<dbReference type="Proteomes" id="UP000054321">
    <property type="component" value="Unassembled WGS sequence"/>
</dbReference>